<dbReference type="Proteomes" id="UP000664385">
    <property type="component" value="Unassembled WGS sequence"/>
</dbReference>
<proteinExistence type="predicted"/>
<dbReference type="Gene3D" id="3.30.460.10">
    <property type="entry name" value="Beta Polymerase, domain 2"/>
    <property type="match status" value="1"/>
</dbReference>
<reference evidence="1" key="1">
    <citation type="submission" date="2020-12" db="EMBL/GenBank/DDBJ databases">
        <title>PHA producing bacteria isolated from mangrove.</title>
        <authorList>
            <person name="Zheng W."/>
            <person name="Yu S."/>
            <person name="Huang Y."/>
        </authorList>
    </citation>
    <scope>NUCLEOTIDE SEQUENCE</scope>
    <source>
        <strain evidence="1">GN8-5</strain>
    </source>
</reference>
<dbReference type="InterPro" id="IPR043519">
    <property type="entry name" value="NT_sf"/>
</dbReference>
<dbReference type="Pfam" id="PF04229">
    <property type="entry name" value="GrpB"/>
    <property type="match status" value="1"/>
</dbReference>
<evidence type="ECO:0000313" key="2">
    <source>
        <dbReference type="Proteomes" id="UP000664385"/>
    </source>
</evidence>
<sequence length="186" mass="20502">MSHPDPARRLADALTGTGLGLRRGVVAVAPASDAWARAFRGVHEALASTAPTEVLSIQHIGSTSVPGLEAKPILDIAIGVRPGTPSDALDGWLSGLGMLLRGDATDVRPDRMYGYELEPMIRLVNVHVLEYQSRGWQDYLGFRDRLRADPVDREAYGALKRRLADRHPGDRLAYIRDKESFILPRR</sequence>
<dbReference type="EMBL" id="JAEMWU010000001">
    <property type="protein sequence ID" value="MBN8206306.1"/>
    <property type="molecule type" value="Genomic_DNA"/>
</dbReference>
<name>A0A939DVZ7_9MICO</name>
<dbReference type="AlphaFoldDB" id="A0A939DVZ7"/>
<accession>A0A939DVZ7</accession>
<dbReference type="InterPro" id="IPR007344">
    <property type="entry name" value="GrpB/CoaE"/>
</dbReference>
<organism evidence="1 2">
    <name type="scientific">Microbacterium esteraromaticum</name>
    <dbReference type="NCBI Taxonomy" id="57043"/>
    <lineage>
        <taxon>Bacteria</taxon>
        <taxon>Bacillati</taxon>
        <taxon>Actinomycetota</taxon>
        <taxon>Actinomycetes</taxon>
        <taxon>Micrococcales</taxon>
        <taxon>Microbacteriaceae</taxon>
        <taxon>Microbacterium</taxon>
    </lineage>
</organism>
<dbReference type="SUPFAM" id="SSF81301">
    <property type="entry name" value="Nucleotidyltransferase"/>
    <property type="match status" value="1"/>
</dbReference>
<gene>
    <name evidence="1" type="ORF">JF543_10095</name>
</gene>
<protein>
    <submittedName>
        <fullName evidence="1">GrpB family protein</fullName>
    </submittedName>
</protein>
<dbReference type="PANTHER" id="PTHR34822">
    <property type="entry name" value="GRPB DOMAIN PROTEIN (AFU_ORTHOLOGUE AFUA_1G01530)"/>
    <property type="match status" value="1"/>
</dbReference>
<comment type="caution">
    <text evidence="1">The sequence shown here is derived from an EMBL/GenBank/DDBJ whole genome shotgun (WGS) entry which is preliminary data.</text>
</comment>
<dbReference type="RefSeq" id="WP_206823955.1">
    <property type="nucleotide sequence ID" value="NZ_JAEMWU010000001.1"/>
</dbReference>
<dbReference type="PANTHER" id="PTHR34822:SF1">
    <property type="entry name" value="GRPB FAMILY PROTEIN"/>
    <property type="match status" value="1"/>
</dbReference>
<evidence type="ECO:0000313" key="1">
    <source>
        <dbReference type="EMBL" id="MBN8206306.1"/>
    </source>
</evidence>